<evidence type="ECO:0000259" key="1">
    <source>
        <dbReference type="Pfam" id="PF22749"/>
    </source>
</evidence>
<dbReference type="STRING" id="1182541.W9Y7G3"/>
<keyword evidence="3" id="KW-1185">Reference proteome</keyword>
<dbReference type="GeneID" id="19160807"/>
<dbReference type="AlphaFoldDB" id="W9Y7G3"/>
<comment type="caution">
    <text evidence="2">The sequence shown here is derived from an EMBL/GenBank/DDBJ whole genome shotgun (WGS) entry which is preliminary data.</text>
</comment>
<dbReference type="RefSeq" id="XP_007725008.1">
    <property type="nucleotide sequence ID" value="XM_007726818.1"/>
</dbReference>
<proteinExistence type="predicted"/>
<protein>
    <recommendedName>
        <fullName evidence="1">Arb2 domain-containing protein</fullName>
    </recommendedName>
</protein>
<dbReference type="eggNOG" id="ENOG502SGUN">
    <property type="taxonomic scope" value="Eukaryota"/>
</dbReference>
<evidence type="ECO:0000313" key="3">
    <source>
        <dbReference type="Proteomes" id="UP000019484"/>
    </source>
</evidence>
<dbReference type="OrthoDB" id="421951at2759"/>
<gene>
    <name evidence="2" type="ORF">A1O1_05935</name>
</gene>
<accession>W9Y7G3</accession>
<dbReference type="InterPro" id="IPR048263">
    <property type="entry name" value="Arb2"/>
</dbReference>
<dbReference type="PANTHER" id="PTHR21357:SF4">
    <property type="entry name" value="FAM172 FAMILY PROTEIN HOMOLOG CG10038"/>
    <property type="match status" value="1"/>
</dbReference>
<dbReference type="PANTHER" id="PTHR21357">
    <property type="entry name" value="FAM172 FAMILY PROTEIN HOMOLOG CG10038"/>
    <property type="match status" value="1"/>
</dbReference>
<feature type="domain" description="Arb2" evidence="1">
    <location>
        <begin position="15"/>
        <end position="301"/>
    </location>
</feature>
<dbReference type="GO" id="GO:0031048">
    <property type="term" value="P:regulatory ncRNA-mediated heterochromatin formation"/>
    <property type="evidence" value="ECO:0007669"/>
    <property type="project" value="TreeGrafter"/>
</dbReference>
<dbReference type="GO" id="GO:0005634">
    <property type="term" value="C:nucleus"/>
    <property type="evidence" value="ECO:0007669"/>
    <property type="project" value="TreeGrafter"/>
</dbReference>
<sequence>MFRRLPHTLPADPVFPADLESLGFFVNEQDQIRLIKNPAQKYQYQINKNDRVNQVWKQANNDAVYEIVQDRLSNLGLERVRLPLGATETDNHVPILVSKDLATKDRVIVFFGERHVEPGILSWRVIGDEGIKVGSLQEFVSAALFTPTPTSQGTAPGIVIANPCQLLWYRGGGRAMSVNAWQSLPRASAVHEPFRVDEAKNKIAANGDYREHVAYVLEQVLPRLTKKGAKLDIVGIEYPGSEVVEYFALHWNPTWSSRVTGISLIEPQHKVQELLDGGFDDDSPEFIKFLSRRCRAYFVSSAAIETPIAGRELYGCNCYSSGEDSYQENAMVRCWRSVLDWFNVLYANPDHEEIEFVTVDGSGQADEVKLGW</sequence>
<dbReference type="Pfam" id="PF22749">
    <property type="entry name" value="Arb2"/>
    <property type="match status" value="1"/>
</dbReference>
<evidence type="ECO:0000313" key="2">
    <source>
        <dbReference type="EMBL" id="EXJ85570.1"/>
    </source>
</evidence>
<dbReference type="GO" id="GO:0035197">
    <property type="term" value="F:siRNA binding"/>
    <property type="evidence" value="ECO:0007669"/>
    <property type="project" value="TreeGrafter"/>
</dbReference>
<organism evidence="2 3">
    <name type="scientific">Capronia coronata CBS 617.96</name>
    <dbReference type="NCBI Taxonomy" id="1182541"/>
    <lineage>
        <taxon>Eukaryota</taxon>
        <taxon>Fungi</taxon>
        <taxon>Dikarya</taxon>
        <taxon>Ascomycota</taxon>
        <taxon>Pezizomycotina</taxon>
        <taxon>Eurotiomycetes</taxon>
        <taxon>Chaetothyriomycetidae</taxon>
        <taxon>Chaetothyriales</taxon>
        <taxon>Herpotrichiellaceae</taxon>
        <taxon>Capronia</taxon>
    </lineage>
</organism>
<dbReference type="EMBL" id="AMWN01000005">
    <property type="protein sequence ID" value="EXJ85570.1"/>
    <property type="molecule type" value="Genomic_DNA"/>
</dbReference>
<dbReference type="HOGENOM" id="CLU_027515_0_0_1"/>
<dbReference type="Proteomes" id="UP000019484">
    <property type="component" value="Unassembled WGS sequence"/>
</dbReference>
<name>W9Y7G3_9EURO</name>
<dbReference type="InterPro" id="IPR053858">
    <property type="entry name" value="Arb2_dom"/>
</dbReference>
<reference evidence="2 3" key="1">
    <citation type="submission" date="2013-03" db="EMBL/GenBank/DDBJ databases">
        <title>The Genome Sequence of Capronia coronata CBS 617.96.</title>
        <authorList>
            <consortium name="The Broad Institute Genomics Platform"/>
            <person name="Cuomo C."/>
            <person name="de Hoog S."/>
            <person name="Gorbushina A."/>
            <person name="Walker B."/>
            <person name="Young S.K."/>
            <person name="Zeng Q."/>
            <person name="Gargeya S."/>
            <person name="Fitzgerald M."/>
            <person name="Haas B."/>
            <person name="Abouelleil A."/>
            <person name="Allen A.W."/>
            <person name="Alvarado L."/>
            <person name="Arachchi H.M."/>
            <person name="Berlin A.M."/>
            <person name="Chapman S.B."/>
            <person name="Gainer-Dewar J."/>
            <person name="Goldberg J."/>
            <person name="Griggs A."/>
            <person name="Gujja S."/>
            <person name="Hansen M."/>
            <person name="Howarth C."/>
            <person name="Imamovic A."/>
            <person name="Ireland A."/>
            <person name="Larimer J."/>
            <person name="McCowan C."/>
            <person name="Murphy C."/>
            <person name="Pearson M."/>
            <person name="Poon T.W."/>
            <person name="Priest M."/>
            <person name="Roberts A."/>
            <person name="Saif S."/>
            <person name="Shea T."/>
            <person name="Sisk P."/>
            <person name="Sykes S."/>
            <person name="Wortman J."/>
            <person name="Nusbaum C."/>
            <person name="Birren B."/>
        </authorList>
    </citation>
    <scope>NUCLEOTIDE SEQUENCE [LARGE SCALE GENOMIC DNA]</scope>
    <source>
        <strain evidence="2 3">CBS 617.96</strain>
    </source>
</reference>